<dbReference type="STRING" id="1117702.AQZ52_10145"/>
<evidence type="ECO:0000313" key="3">
    <source>
        <dbReference type="Proteomes" id="UP000058012"/>
    </source>
</evidence>
<feature type="transmembrane region" description="Helical" evidence="1">
    <location>
        <begin position="37"/>
        <end position="58"/>
    </location>
</feature>
<evidence type="ECO:0000256" key="1">
    <source>
        <dbReference type="SAM" id="Phobius"/>
    </source>
</evidence>
<comment type="caution">
    <text evidence="2">The sequence shown here is derived from an EMBL/GenBank/DDBJ whole genome shotgun (WGS) entry which is preliminary data.</text>
</comment>
<feature type="transmembrane region" description="Helical" evidence="1">
    <location>
        <begin position="9"/>
        <end position="25"/>
    </location>
</feature>
<name>A0A117UUE7_9SPHN</name>
<dbReference type="AlphaFoldDB" id="A0A117UUE7"/>
<protein>
    <submittedName>
        <fullName evidence="2">Uncharacterized protein</fullName>
    </submittedName>
</protein>
<keyword evidence="3" id="KW-1185">Reference proteome</keyword>
<dbReference type="RefSeq" id="WP_067910002.1">
    <property type="nucleotide sequence ID" value="NZ_KQ954245.1"/>
</dbReference>
<keyword evidence="1" id="KW-1133">Transmembrane helix</keyword>
<gene>
    <name evidence="2" type="ORF">AQZ52_10145</name>
</gene>
<organism evidence="2 3">
    <name type="scientific">Novosphingobium fuchskuhlense</name>
    <dbReference type="NCBI Taxonomy" id="1117702"/>
    <lineage>
        <taxon>Bacteria</taxon>
        <taxon>Pseudomonadati</taxon>
        <taxon>Pseudomonadota</taxon>
        <taxon>Alphaproteobacteria</taxon>
        <taxon>Sphingomonadales</taxon>
        <taxon>Sphingomonadaceae</taxon>
        <taxon>Novosphingobium</taxon>
    </lineage>
</organism>
<proteinExistence type="predicted"/>
<keyword evidence="1" id="KW-0472">Membrane</keyword>
<dbReference type="EMBL" id="LLZS01000007">
    <property type="protein sequence ID" value="KUR71046.1"/>
    <property type="molecule type" value="Genomic_DNA"/>
</dbReference>
<evidence type="ECO:0000313" key="2">
    <source>
        <dbReference type="EMBL" id="KUR71046.1"/>
    </source>
</evidence>
<reference evidence="2 3" key="1">
    <citation type="submission" date="2015-10" db="EMBL/GenBank/DDBJ databases">
        <title>Draft genome sequence of Novosphingobium fuchskuhlense DSM 25065 isolated from a surface water sample of the southwest basin of Lake Grosse Fuchskuhle.</title>
        <authorList>
            <person name="Ruckert C."/>
            <person name="Winkler A."/>
            <person name="Glaeser J."/>
            <person name="Grossart H.-P."/>
            <person name="Kalinowski J."/>
            <person name="Glaeser S."/>
        </authorList>
    </citation>
    <scope>NUCLEOTIDE SEQUENCE [LARGE SCALE GENOMIC DNA]</scope>
    <source>
        <strain evidence="2 3">FNE08-7</strain>
    </source>
</reference>
<accession>A0A117UUE7</accession>
<sequence>MNTIITDSYNLLPVIFGWLGLRSLWHSYAEWQQGAPYIALLDACIGVFFVATAIHRVLKRRLARREEAIPAIARAPERAP</sequence>
<keyword evidence="1" id="KW-0812">Transmembrane</keyword>
<dbReference type="Proteomes" id="UP000058012">
    <property type="component" value="Unassembled WGS sequence"/>
</dbReference>